<dbReference type="PANTHER" id="PTHR43434:SF16">
    <property type="entry name" value="BLL8046 PROTEIN"/>
    <property type="match status" value="1"/>
</dbReference>
<dbReference type="AlphaFoldDB" id="A0A813WXT6"/>
<dbReference type="InterPro" id="IPR023198">
    <property type="entry name" value="PGP-like_dom2"/>
</dbReference>
<dbReference type="GO" id="GO:0005829">
    <property type="term" value="C:cytosol"/>
    <property type="evidence" value="ECO:0007669"/>
    <property type="project" value="TreeGrafter"/>
</dbReference>
<organism evidence="1 3">
    <name type="scientific">Didymodactylos carnosus</name>
    <dbReference type="NCBI Taxonomy" id="1234261"/>
    <lineage>
        <taxon>Eukaryota</taxon>
        <taxon>Metazoa</taxon>
        <taxon>Spiralia</taxon>
        <taxon>Gnathifera</taxon>
        <taxon>Rotifera</taxon>
        <taxon>Eurotatoria</taxon>
        <taxon>Bdelloidea</taxon>
        <taxon>Philodinida</taxon>
        <taxon>Philodinidae</taxon>
        <taxon>Didymodactylos</taxon>
    </lineage>
</organism>
<dbReference type="CDD" id="cd07505">
    <property type="entry name" value="HAD_BPGM-like"/>
    <property type="match status" value="1"/>
</dbReference>
<accession>A0A813WXT6</accession>
<dbReference type="OrthoDB" id="40579at2759"/>
<evidence type="ECO:0000313" key="1">
    <source>
        <dbReference type="EMBL" id="CAF0862138.1"/>
    </source>
</evidence>
<gene>
    <name evidence="1" type="ORF">GPM918_LOCUS6645</name>
    <name evidence="2" type="ORF">SRO942_LOCUS6645</name>
</gene>
<dbReference type="InterPro" id="IPR036412">
    <property type="entry name" value="HAD-like_sf"/>
</dbReference>
<dbReference type="InterPro" id="IPR006439">
    <property type="entry name" value="HAD-SF_hydro_IA"/>
</dbReference>
<proteinExistence type="predicted"/>
<comment type="caution">
    <text evidence="1">The sequence shown here is derived from an EMBL/GenBank/DDBJ whole genome shotgun (WGS) entry which is preliminary data.</text>
</comment>
<dbReference type="NCBIfam" id="TIGR01549">
    <property type="entry name" value="HAD-SF-IA-v1"/>
    <property type="match status" value="1"/>
</dbReference>
<sequence>MFLKTLIQLIPRSKNISHETKLSQLLLKHVSLPYSHYNSTLSKKRELDAVLFDVDGTLIDSVDLHAKAWQDAFRHYDYEVEFKLVREQIGDQLMPLFINENVLKKIGDELQEYRDQLFRENYMSQVKAFPGVRSLFKMIKKRGVKIALASSARENELQIYKRIANIEDLIDGETCSNSKDVKRSKPYPDIFLACLNVLKLSSKDNVIVVGDTQWDAKAAVAAGLKIVGVECGGFSGDLLRQSGCQWVYKDIEQLTRYYDTLCKDVLRYE</sequence>
<dbReference type="SFLD" id="SFLDS00003">
    <property type="entry name" value="Haloacid_Dehalogenase"/>
    <property type="match status" value="1"/>
</dbReference>
<dbReference type="Pfam" id="PF13419">
    <property type="entry name" value="HAD_2"/>
    <property type="match status" value="1"/>
</dbReference>
<dbReference type="InterPro" id="IPR023214">
    <property type="entry name" value="HAD_sf"/>
</dbReference>
<dbReference type="InterPro" id="IPR050155">
    <property type="entry name" value="HAD-like_hydrolase_sf"/>
</dbReference>
<evidence type="ECO:0000313" key="2">
    <source>
        <dbReference type="EMBL" id="CAF3649790.1"/>
    </source>
</evidence>
<dbReference type="PANTHER" id="PTHR43434">
    <property type="entry name" value="PHOSPHOGLYCOLATE PHOSPHATASE"/>
    <property type="match status" value="1"/>
</dbReference>
<dbReference type="EMBL" id="CAJNOQ010001035">
    <property type="protein sequence ID" value="CAF0862138.1"/>
    <property type="molecule type" value="Genomic_DNA"/>
</dbReference>
<dbReference type="EMBL" id="CAJOBC010001035">
    <property type="protein sequence ID" value="CAF3649790.1"/>
    <property type="molecule type" value="Genomic_DNA"/>
</dbReference>
<reference evidence="1" key="1">
    <citation type="submission" date="2021-02" db="EMBL/GenBank/DDBJ databases">
        <authorList>
            <person name="Nowell W R."/>
        </authorList>
    </citation>
    <scope>NUCLEOTIDE SEQUENCE</scope>
</reference>
<dbReference type="Proteomes" id="UP000681722">
    <property type="component" value="Unassembled WGS sequence"/>
</dbReference>
<dbReference type="SFLD" id="SFLDG01135">
    <property type="entry name" value="C1.5.6:_HAD__Beta-PGM__Phospha"/>
    <property type="match status" value="1"/>
</dbReference>
<dbReference type="Gene3D" id="3.40.50.1000">
    <property type="entry name" value="HAD superfamily/HAD-like"/>
    <property type="match status" value="1"/>
</dbReference>
<dbReference type="SUPFAM" id="SSF56784">
    <property type="entry name" value="HAD-like"/>
    <property type="match status" value="1"/>
</dbReference>
<name>A0A813WXT6_9BILA</name>
<dbReference type="GO" id="GO:0006281">
    <property type="term" value="P:DNA repair"/>
    <property type="evidence" value="ECO:0007669"/>
    <property type="project" value="TreeGrafter"/>
</dbReference>
<keyword evidence="3" id="KW-1185">Reference proteome</keyword>
<protein>
    <submittedName>
        <fullName evidence="1">Uncharacterized protein</fullName>
    </submittedName>
</protein>
<dbReference type="InterPro" id="IPR041492">
    <property type="entry name" value="HAD_2"/>
</dbReference>
<dbReference type="GO" id="GO:0008967">
    <property type="term" value="F:phosphoglycolate phosphatase activity"/>
    <property type="evidence" value="ECO:0007669"/>
    <property type="project" value="TreeGrafter"/>
</dbReference>
<evidence type="ECO:0000313" key="3">
    <source>
        <dbReference type="Proteomes" id="UP000663829"/>
    </source>
</evidence>
<dbReference type="Gene3D" id="1.10.150.240">
    <property type="entry name" value="Putative phosphatase, domain 2"/>
    <property type="match status" value="1"/>
</dbReference>
<dbReference type="SFLD" id="SFLDG01129">
    <property type="entry name" value="C1.5:_HAD__Beta-PGM__Phosphata"/>
    <property type="match status" value="1"/>
</dbReference>
<dbReference type="Proteomes" id="UP000663829">
    <property type="component" value="Unassembled WGS sequence"/>
</dbReference>